<feature type="binding site" evidence="2">
    <location>
        <position position="198"/>
    </location>
    <ligand>
        <name>Zn(2+)</name>
        <dbReference type="ChEBI" id="CHEBI:29105"/>
        <label>1</label>
        <note>catalytic</note>
    </ligand>
</feature>
<accession>A0A6G8Q833</accession>
<dbReference type="GO" id="GO:0016832">
    <property type="term" value="F:aldehyde-lyase activity"/>
    <property type="evidence" value="ECO:0007669"/>
    <property type="project" value="InterPro"/>
</dbReference>
<dbReference type="EMBL" id="CP045119">
    <property type="protein sequence ID" value="QIN82592.1"/>
    <property type="molecule type" value="Genomic_DNA"/>
</dbReference>
<dbReference type="InterPro" id="IPR050246">
    <property type="entry name" value="Class_II_FBP_aldolase"/>
</dbReference>
<dbReference type="Proteomes" id="UP000501452">
    <property type="component" value="Chromosome"/>
</dbReference>
<proteinExistence type="predicted"/>
<dbReference type="KEGG" id="rub:GBA63_08015"/>
<sequence length="271" mass="28248">MTRVTDGRELYARAYRGGFAMPAFNVCNLEMAQGVVEAAEAERAPVILQTYPGDIAHGRPALAPLLNALADDAGVPVMLHLDHGDGLEMAVACMKLGYSSVMFDGAELGLEENIARTGPIVEAAHEFGASVEGEVGLFGGDHGSVVLTDPDEAARFVSEAGADTLAVSVGSEHAQKSRLKLDLLRSVAESTGHPLVLHGGSGIHPDDVREAVTLGVVKINIGNALSQAVRQGARDALESGLDHYGMLAAIRDAVREVARAKIKLMGASGHA</sequence>
<dbReference type="GO" id="GO:0008270">
    <property type="term" value="F:zinc ion binding"/>
    <property type="evidence" value="ECO:0007669"/>
    <property type="project" value="InterPro"/>
</dbReference>
<feature type="binding site" evidence="2">
    <location>
        <position position="134"/>
    </location>
    <ligand>
        <name>Zn(2+)</name>
        <dbReference type="ChEBI" id="CHEBI:29105"/>
        <label>2</label>
    </ligand>
</feature>
<keyword evidence="2" id="KW-0479">Metal-binding</keyword>
<evidence type="ECO:0000256" key="2">
    <source>
        <dbReference type="PIRSR" id="PIRSR001359-3"/>
    </source>
</evidence>
<dbReference type="InterPro" id="IPR013785">
    <property type="entry name" value="Aldolase_TIM"/>
</dbReference>
<feature type="binding site" evidence="2">
    <location>
        <position position="83"/>
    </location>
    <ligand>
        <name>Zn(2+)</name>
        <dbReference type="ChEBI" id="CHEBI:29105"/>
        <label>1</label>
        <note>catalytic</note>
    </ligand>
</feature>
<gene>
    <name evidence="3" type="primary">kbaY</name>
    <name evidence="3" type="synonym">agaY</name>
    <name evidence="3" type="ORF">GBA63_08015</name>
</gene>
<dbReference type="PIRSF" id="PIRSF001359">
    <property type="entry name" value="F_bP_aldolase_II"/>
    <property type="match status" value="1"/>
</dbReference>
<keyword evidence="4" id="KW-1185">Reference proteome</keyword>
<comment type="cofactor">
    <cofactor evidence="2">
        <name>Zn(2+)</name>
        <dbReference type="ChEBI" id="CHEBI:29105"/>
    </cofactor>
    <text evidence="2">Binds 2 Zn(2+) ions per subunit. One is catalytic and the other provides a structural contribution.</text>
</comment>
<dbReference type="AlphaFoldDB" id="A0A6G8Q833"/>
<dbReference type="SUPFAM" id="SSF51569">
    <property type="entry name" value="Aldolase"/>
    <property type="match status" value="1"/>
</dbReference>
<feature type="binding site" evidence="2">
    <location>
        <position position="173"/>
    </location>
    <ligand>
        <name>Zn(2+)</name>
        <dbReference type="ChEBI" id="CHEBI:29105"/>
        <label>1</label>
        <note>catalytic</note>
    </ligand>
</feature>
<evidence type="ECO:0000313" key="4">
    <source>
        <dbReference type="Proteomes" id="UP000501452"/>
    </source>
</evidence>
<dbReference type="RefSeq" id="WP_166175072.1">
    <property type="nucleotide sequence ID" value="NZ_CP045119.1"/>
</dbReference>
<dbReference type="CDD" id="cd00947">
    <property type="entry name" value="TBP_aldolase_IIB"/>
    <property type="match status" value="1"/>
</dbReference>
<keyword evidence="2" id="KW-0862">Zinc</keyword>
<dbReference type="Pfam" id="PF01116">
    <property type="entry name" value="F_bP_aldolase"/>
    <property type="match status" value="1"/>
</dbReference>
<reference evidence="3 4" key="1">
    <citation type="submission" date="2019-10" db="EMBL/GenBank/DDBJ databases">
        <title>Rubrobacter sp nov SCSIO 52090 isolated from a deep-sea sediment in the South China Sea.</title>
        <authorList>
            <person name="Chen R.W."/>
        </authorList>
    </citation>
    <scope>NUCLEOTIDE SEQUENCE [LARGE SCALE GENOMIC DNA]</scope>
    <source>
        <strain evidence="3 4">SCSIO 52909</strain>
    </source>
</reference>
<name>A0A6G8Q833_9ACTN</name>
<feature type="active site" description="Proton donor" evidence="1">
    <location>
        <position position="82"/>
    </location>
</feature>
<dbReference type="InterPro" id="IPR000771">
    <property type="entry name" value="FBA_II"/>
</dbReference>
<feature type="binding site" evidence="2">
    <location>
        <position position="104"/>
    </location>
    <ligand>
        <name>Zn(2+)</name>
        <dbReference type="ChEBI" id="CHEBI:29105"/>
        <label>2</label>
    </ligand>
</feature>
<evidence type="ECO:0000313" key="3">
    <source>
        <dbReference type="EMBL" id="QIN82592.1"/>
    </source>
</evidence>
<dbReference type="GO" id="GO:0005975">
    <property type="term" value="P:carbohydrate metabolic process"/>
    <property type="evidence" value="ECO:0007669"/>
    <property type="project" value="InterPro"/>
</dbReference>
<organism evidence="3 4">
    <name type="scientific">Rubrobacter tropicus</name>
    <dbReference type="NCBI Taxonomy" id="2653851"/>
    <lineage>
        <taxon>Bacteria</taxon>
        <taxon>Bacillati</taxon>
        <taxon>Actinomycetota</taxon>
        <taxon>Rubrobacteria</taxon>
        <taxon>Rubrobacterales</taxon>
        <taxon>Rubrobacteraceae</taxon>
        <taxon>Rubrobacter</taxon>
    </lineage>
</organism>
<protein>
    <submittedName>
        <fullName evidence="3">Tagatose-bisphosphate aldolase subunit KbaY</fullName>
    </submittedName>
</protein>
<evidence type="ECO:0000256" key="1">
    <source>
        <dbReference type="PIRSR" id="PIRSR001359-1"/>
    </source>
</evidence>
<dbReference type="PANTHER" id="PTHR30304:SF0">
    <property type="entry name" value="D-TAGATOSE-1,6-BISPHOSPHATE ALDOLASE SUBUNIT GATY-RELATED"/>
    <property type="match status" value="1"/>
</dbReference>
<dbReference type="PANTHER" id="PTHR30304">
    <property type="entry name" value="D-TAGATOSE-1,6-BISPHOSPHATE ALDOLASE"/>
    <property type="match status" value="1"/>
</dbReference>
<dbReference type="Gene3D" id="3.20.20.70">
    <property type="entry name" value="Aldolase class I"/>
    <property type="match status" value="1"/>
</dbReference>